<sequence>MVSTTTDQPSTAMGAQILLAAPLKIPIPTDNEGYSSLDFSKILKPNLLNNAPKVGYNEEYKNYHKKYNKTEERKTDSKEGGNGYMGTGTLPKVFSSGKVVGKGGEWKEVNRKGKDKDITKENHGGKGERSVVLPAATNQYAALEDIDDTREQHTANINNKEEGATDVGRDDQQVKVLDAKETSNKNNGSTHSTSKEEISTKIRKTIKQTDSISIAMENINKEDLGESQVEGGVMSDEQIEEDDSDRSRGMKCIEEHHTNM</sequence>
<organism evidence="2 3">
    <name type="scientific">Datura stramonium</name>
    <name type="common">Jimsonweed</name>
    <name type="synonym">Common thornapple</name>
    <dbReference type="NCBI Taxonomy" id="4076"/>
    <lineage>
        <taxon>Eukaryota</taxon>
        <taxon>Viridiplantae</taxon>
        <taxon>Streptophyta</taxon>
        <taxon>Embryophyta</taxon>
        <taxon>Tracheophyta</taxon>
        <taxon>Spermatophyta</taxon>
        <taxon>Magnoliopsida</taxon>
        <taxon>eudicotyledons</taxon>
        <taxon>Gunneridae</taxon>
        <taxon>Pentapetalae</taxon>
        <taxon>asterids</taxon>
        <taxon>lamiids</taxon>
        <taxon>Solanales</taxon>
        <taxon>Solanaceae</taxon>
        <taxon>Solanoideae</taxon>
        <taxon>Datureae</taxon>
        <taxon>Datura</taxon>
    </lineage>
</organism>
<reference evidence="2 3" key="1">
    <citation type="journal article" date="2021" name="BMC Genomics">
        <title>Datura genome reveals duplications of psychoactive alkaloid biosynthetic genes and high mutation rate following tissue culture.</title>
        <authorList>
            <person name="Rajewski A."/>
            <person name="Carter-House D."/>
            <person name="Stajich J."/>
            <person name="Litt A."/>
        </authorList>
    </citation>
    <scope>NUCLEOTIDE SEQUENCE [LARGE SCALE GENOMIC DNA]</scope>
    <source>
        <strain evidence="2">AR-01</strain>
    </source>
</reference>
<evidence type="ECO:0000313" key="3">
    <source>
        <dbReference type="Proteomes" id="UP000823775"/>
    </source>
</evidence>
<feature type="region of interest" description="Disordered" evidence="1">
    <location>
        <begin position="68"/>
        <end position="89"/>
    </location>
</feature>
<feature type="region of interest" description="Disordered" evidence="1">
    <location>
        <begin position="178"/>
        <end position="200"/>
    </location>
</feature>
<dbReference type="Proteomes" id="UP000823775">
    <property type="component" value="Unassembled WGS sequence"/>
</dbReference>
<name>A0ABS8WVX6_DATST</name>
<gene>
    <name evidence="2" type="ORF">HAX54_006175</name>
</gene>
<feature type="compositionally biased region" description="Basic and acidic residues" evidence="1">
    <location>
        <begin position="68"/>
        <end position="79"/>
    </location>
</feature>
<keyword evidence="3" id="KW-1185">Reference proteome</keyword>
<proteinExistence type="predicted"/>
<evidence type="ECO:0000256" key="1">
    <source>
        <dbReference type="SAM" id="MobiDB-lite"/>
    </source>
</evidence>
<evidence type="ECO:0000313" key="2">
    <source>
        <dbReference type="EMBL" id="MCE3216346.1"/>
    </source>
</evidence>
<protein>
    <submittedName>
        <fullName evidence="2">Uncharacterized protein</fullName>
    </submittedName>
</protein>
<comment type="caution">
    <text evidence="2">The sequence shown here is derived from an EMBL/GenBank/DDBJ whole genome shotgun (WGS) entry which is preliminary data.</text>
</comment>
<dbReference type="EMBL" id="JACEIK010013078">
    <property type="protein sequence ID" value="MCE3216346.1"/>
    <property type="molecule type" value="Genomic_DNA"/>
</dbReference>
<accession>A0ABS8WVX6</accession>
<feature type="region of interest" description="Disordered" evidence="1">
    <location>
        <begin position="218"/>
        <end position="249"/>
    </location>
</feature>